<dbReference type="GO" id="GO:0005975">
    <property type="term" value="P:carbohydrate metabolic process"/>
    <property type="evidence" value="ECO:0007669"/>
    <property type="project" value="InterPro"/>
</dbReference>
<dbReference type="InterPro" id="IPR016055">
    <property type="entry name" value="A-D-PHexomutase_a/b/a-I/II/III"/>
</dbReference>
<organism evidence="2">
    <name type="scientific">marine sediment metagenome</name>
    <dbReference type="NCBI Taxonomy" id="412755"/>
    <lineage>
        <taxon>unclassified sequences</taxon>
        <taxon>metagenomes</taxon>
        <taxon>ecological metagenomes</taxon>
    </lineage>
</organism>
<feature type="non-terminal residue" evidence="2">
    <location>
        <position position="69"/>
    </location>
</feature>
<evidence type="ECO:0000313" key="2">
    <source>
        <dbReference type="EMBL" id="GAI83514.1"/>
    </source>
</evidence>
<dbReference type="GO" id="GO:0016868">
    <property type="term" value="F:intramolecular phosphotransferase activity"/>
    <property type="evidence" value="ECO:0007669"/>
    <property type="project" value="InterPro"/>
</dbReference>
<dbReference type="EMBL" id="BARW01005811">
    <property type="protein sequence ID" value="GAI83514.1"/>
    <property type="molecule type" value="Genomic_DNA"/>
</dbReference>
<name>X1TU27_9ZZZZ</name>
<reference evidence="2" key="1">
    <citation type="journal article" date="2014" name="Front. Microbiol.">
        <title>High frequency of phylogenetically diverse reductive dehalogenase-homologous genes in deep subseafloor sedimentary metagenomes.</title>
        <authorList>
            <person name="Kawai M."/>
            <person name="Futagami T."/>
            <person name="Toyoda A."/>
            <person name="Takaki Y."/>
            <person name="Nishi S."/>
            <person name="Hori S."/>
            <person name="Arai W."/>
            <person name="Tsubouchi T."/>
            <person name="Morono Y."/>
            <person name="Uchiyama I."/>
            <person name="Ito T."/>
            <person name="Fujiyama A."/>
            <person name="Inagaki F."/>
            <person name="Takami H."/>
        </authorList>
    </citation>
    <scope>NUCLEOTIDE SEQUENCE</scope>
    <source>
        <strain evidence="2">Expedition CK06-06</strain>
    </source>
</reference>
<dbReference type="InterPro" id="IPR005846">
    <property type="entry name" value="A-D-PHexomutase_a/b/a-III"/>
</dbReference>
<proteinExistence type="predicted"/>
<dbReference type="SUPFAM" id="SSF53738">
    <property type="entry name" value="Phosphoglucomutase, first 3 domains"/>
    <property type="match status" value="1"/>
</dbReference>
<protein>
    <recommendedName>
        <fullName evidence="1">Alpha-D-phosphohexomutase alpha/beta/alpha domain-containing protein</fullName>
    </recommendedName>
</protein>
<comment type="caution">
    <text evidence="2">The sequence shown here is derived from an EMBL/GenBank/DDBJ whole genome shotgun (WGS) entry which is preliminary data.</text>
</comment>
<evidence type="ECO:0000259" key="1">
    <source>
        <dbReference type="Pfam" id="PF02880"/>
    </source>
</evidence>
<dbReference type="Pfam" id="PF02880">
    <property type="entry name" value="PGM_PMM_III"/>
    <property type="match status" value="1"/>
</dbReference>
<dbReference type="Gene3D" id="3.40.120.10">
    <property type="entry name" value="Alpha-D-Glucose-1,6-Bisphosphate, subunit A, domain 3"/>
    <property type="match status" value="1"/>
</dbReference>
<accession>X1TU27</accession>
<sequence length="69" mass="7384">MNDMKISTPVNSSSLVEDVLQPLGCEVIRTEVGDIQVAQALHKNGGFLGGETSGTYIWPNFHLGPDSIV</sequence>
<dbReference type="AlphaFoldDB" id="X1TU27"/>
<feature type="domain" description="Alpha-D-phosphohexomutase alpha/beta/alpha" evidence="1">
    <location>
        <begin position="5"/>
        <end position="68"/>
    </location>
</feature>
<gene>
    <name evidence="2" type="ORF">S12H4_12323</name>
</gene>